<dbReference type="AlphaFoldDB" id="A0A3S4ZAV9"/>
<dbReference type="Pfam" id="PF00580">
    <property type="entry name" value="UvrD-helicase"/>
    <property type="match status" value="1"/>
</dbReference>
<evidence type="ECO:0000256" key="5">
    <source>
        <dbReference type="ARBA" id="ARBA00022801"/>
    </source>
</evidence>
<dbReference type="GO" id="GO:0016887">
    <property type="term" value="F:ATP hydrolysis activity"/>
    <property type="evidence" value="ECO:0007669"/>
    <property type="project" value="RHEA"/>
</dbReference>
<dbReference type="InterPro" id="IPR027417">
    <property type="entry name" value="P-loop_NTPase"/>
</dbReference>
<dbReference type="PROSITE" id="PS51198">
    <property type="entry name" value="UVRD_HELICASE_ATP_BIND"/>
    <property type="match status" value="1"/>
</dbReference>
<evidence type="ECO:0000313" key="19">
    <source>
        <dbReference type="EMBL" id="VEJ52181.1"/>
    </source>
</evidence>
<keyword evidence="20" id="KW-1185">Reference proteome</keyword>
<sequence length="1206" mass="137076">MHTATPFTPLTIDIQNTSLIEASAGTGKTYGIAALFARLVLLEKMPVESILVVTFTKDATAELKTRLRARLDNLLHILEKVPDAAENSDGLTAYCADKHPKDAFIPALLSQALKQEAQAKLILRLKAAIVQFDNAAIFTIHGFCQRLLRDYAFLCQVPFDMELSSSGAIERFLTPAQDFWRTRVATDPVLANLAFENKATPRSVLEELIPFIGRPYLKPATAENRLADIQEAVKTVWQTVRSRLPELEETFWKIHPGLNGSSYRQKSFTEQFAEWKKSAERNTLPGHSKYFEKFDQGALTKGLKKGVIADEQAFAELAVLAELGEHILVLEEAEEEAFIRLKLDLLDYLKQNLAEQKKSRKERSFDDLLTDVHHALTATPYGEKLAQTISENWRVALIDEFQDTDPLQYEIFSTAFIRQGTPLFLVGDPKQAIYKFRGADIYAYLKAARDAEHHYTLATNHRSHQELVGNINRLFMQKTHPFVLNDIRYPEVEAARKEGRLNPKQASFRVRWLIDENGDTPAQRDPLRRLSARYCADEIADALNRAAKGEYRLGDRALEAGDIAVLVRKGEQGRLIARELKKRNIQSVIQSRESVFAAEETLAIAALIRFWLEPQKTEFLRFVLGSVLFQYTADQLYELNQNEQLLSEWTDAAAEALEIWQQRGFYAAIQYFSTRYRIESRLLAGKNERSLTNFNQVLELLAEEDEESHSPFSLLQWLQNEINAAEKGNQDKEKTLRLESDEELVKIVTIHASKGLQYPLVYCPFAWEAQKNQPEGWQILQRSDQTAELCYASQLSEDDKQQLNEENLGEDLRLLYVVLTRAEEQVTVYAAYCNDTPNNSLAYLLNGNAETRPDEVEAAYSALEKSNRPSLLKQDWQRFLGIPEPESGCEWLDSVPTPSGYTPDLNRQTAYHATALPKRSFEFIKHTSFTALSSRTSAVEEENREELQPAIDPAETALTVRPSEISAAYEVSPDSIHHFPRGTKAGVCLHEMLEHLDFSKPAAMQSEQTAACLQKYGFDASWLPSVETMLEQTRLSKLFDNYALADIPPKKRLPEMAFTLYMEQFDLAQLRRWFERSTLPGACLAAAQHLDFQTVRGFLNGFIDMVCQYSDGHVCIIDYKSNHLGDNASAYTRRAMDEAVAGHHYYLQALIYSIAVARHFQVRGRPLHGISVRYLFLRGLDGTDNGIWQWDIDTADLQEWLQAPAQ</sequence>
<dbReference type="STRING" id="28091.SAMEA3174300_00665"/>
<feature type="region of interest" description="DNA-binding and helicase activity, interacts with RecC" evidence="15">
    <location>
        <begin position="1"/>
        <end position="846"/>
    </location>
</feature>
<dbReference type="GO" id="GO:0043138">
    <property type="term" value="F:3'-5' DNA helicase activity"/>
    <property type="evidence" value="ECO:0007669"/>
    <property type="project" value="UniProtKB-UniRule"/>
</dbReference>
<keyword evidence="12 15" id="KW-0413">Isomerase</keyword>
<dbReference type="PANTHER" id="PTHR11070:SF23">
    <property type="entry name" value="RECBCD ENZYME SUBUNIT RECB"/>
    <property type="match status" value="1"/>
</dbReference>
<dbReference type="InterPro" id="IPR011335">
    <property type="entry name" value="Restrct_endonuc-II-like"/>
</dbReference>
<comment type="function">
    <text evidence="15">A helicase/nuclease that prepares dsDNA breaks (DSB) for recombinational DNA repair. Binds to DSBs and unwinds DNA via a highly rapid and processive ATP-dependent bidirectional helicase activity. Unwinds dsDNA until it encounters a Chi (crossover hotspot instigator) sequence from the 3' direction. Cuts ssDNA a few nucleotides 3' to the Chi site. The properties and activities of the enzyme are changed at Chi. The Chi-altered holoenzyme produces a long 3'-ssDNA overhang and facilitates RecA-binding to the ssDNA for homologous DNA recombination and repair. Holoenzyme degrades any linearized DNA that is unable to undergo homologous recombination. In the holoenzyme this subunit contributes ATPase, 3'-5' helicase, exonuclease activity and loads RecA onto ssDNA.</text>
</comment>
<comment type="catalytic activity">
    <reaction evidence="15">
        <text>Exonucleolytic cleavage (in the presence of ATP) in either 5'- to 3'- or 3'- to 5'-direction to yield 5'-phosphooligonucleotides.</text>
        <dbReference type="EC" id="3.1.11.5"/>
    </reaction>
</comment>
<dbReference type="GO" id="GO:0005524">
    <property type="term" value="F:ATP binding"/>
    <property type="evidence" value="ECO:0007669"/>
    <property type="project" value="UniProtKB-UniRule"/>
</dbReference>
<dbReference type="EC" id="3.1.11.5" evidence="15"/>
<dbReference type="GO" id="GO:0000724">
    <property type="term" value="P:double-strand break repair via homologous recombination"/>
    <property type="evidence" value="ECO:0007669"/>
    <property type="project" value="UniProtKB-UniRule"/>
</dbReference>
<dbReference type="Gene3D" id="1.10.3170.10">
    <property type="entry name" value="Recbcd, chain B, domain 2"/>
    <property type="match status" value="1"/>
</dbReference>
<evidence type="ECO:0000256" key="16">
    <source>
        <dbReference type="PROSITE-ProRule" id="PRU00560"/>
    </source>
</evidence>
<keyword evidence="11 15" id="KW-0234">DNA repair</keyword>
<evidence type="ECO:0000256" key="14">
    <source>
        <dbReference type="ARBA" id="ARBA00048988"/>
    </source>
</evidence>
<dbReference type="Gene3D" id="1.10.486.10">
    <property type="entry name" value="PCRA, domain 4"/>
    <property type="match status" value="1"/>
</dbReference>
<dbReference type="GO" id="GO:0009338">
    <property type="term" value="C:exodeoxyribonuclease V complex"/>
    <property type="evidence" value="ECO:0007669"/>
    <property type="project" value="TreeGrafter"/>
</dbReference>
<dbReference type="SUPFAM" id="SSF52540">
    <property type="entry name" value="P-loop containing nucleoside triphosphate hydrolases"/>
    <property type="match status" value="1"/>
</dbReference>
<feature type="binding site" evidence="15">
    <location>
        <position position="1104"/>
    </location>
    <ligand>
        <name>Mg(2+)</name>
        <dbReference type="ChEBI" id="CHEBI:18420"/>
    </ligand>
</feature>
<dbReference type="EMBL" id="LR134533">
    <property type="protein sequence ID" value="VEJ52181.1"/>
    <property type="molecule type" value="Genomic_DNA"/>
</dbReference>
<keyword evidence="6 15" id="KW-0347">Helicase</keyword>
<evidence type="ECO:0000256" key="6">
    <source>
        <dbReference type="ARBA" id="ARBA00022806"/>
    </source>
</evidence>
<evidence type="ECO:0000259" key="18">
    <source>
        <dbReference type="PROSITE" id="PS51217"/>
    </source>
</evidence>
<reference evidence="19 20" key="1">
    <citation type="submission" date="2018-12" db="EMBL/GenBank/DDBJ databases">
        <authorList>
            <consortium name="Pathogen Informatics"/>
        </authorList>
    </citation>
    <scope>NUCLEOTIDE SEQUENCE [LARGE SCALE GENOMIC DNA]</scope>
    <source>
        <strain evidence="19 20">NCTC12742</strain>
    </source>
</reference>
<keyword evidence="5 15" id="KW-0378">Hydrolase</keyword>
<dbReference type="InterPro" id="IPR014017">
    <property type="entry name" value="DNA_helicase_UvrD-like_C"/>
</dbReference>
<evidence type="ECO:0000256" key="3">
    <source>
        <dbReference type="ARBA" id="ARBA00022741"/>
    </source>
</evidence>
<dbReference type="InterPro" id="IPR004586">
    <property type="entry name" value="RecB"/>
</dbReference>
<comment type="cofactor">
    <cofactor evidence="15">
        <name>Mg(2+)</name>
        <dbReference type="ChEBI" id="CHEBI:18420"/>
    </cofactor>
    <text evidence="15">Binds 1 Mg(2+) ion per subunit.</text>
</comment>
<proteinExistence type="inferred from homology"/>
<dbReference type="GO" id="GO:0005829">
    <property type="term" value="C:cytosol"/>
    <property type="evidence" value="ECO:0007669"/>
    <property type="project" value="TreeGrafter"/>
</dbReference>
<keyword evidence="2 15" id="KW-0479">Metal-binding</keyword>
<dbReference type="GO" id="GO:0003677">
    <property type="term" value="F:DNA binding"/>
    <property type="evidence" value="ECO:0007669"/>
    <property type="project" value="UniProtKB-UniRule"/>
</dbReference>
<dbReference type="OrthoDB" id="5905204at2"/>
<evidence type="ECO:0000256" key="1">
    <source>
        <dbReference type="ARBA" id="ARBA00022722"/>
    </source>
</evidence>
<dbReference type="GO" id="GO:0008854">
    <property type="term" value="F:exodeoxyribonuclease V activity"/>
    <property type="evidence" value="ECO:0007669"/>
    <property type="project" value="UniProtKB-EC"/>
</dbReference>
<evidence type="ECO:0000313" key="20">
    <source>
        <dbReference type="Proteomes" id="UP000272771"/>
    </source>
</evidence>
<evidence type="ECO:0000256" key="15">
    <source>
        <dbReference type="HAMAP-Rule" id="MF_01485"/>
    </source>
</evidence>
<comment type="subunit">
    <text evidence="15">Heterotrimer of RecB, RecC and RecD. All subunits contribute to DNA-binding. Interacts with RecA.</text>
</comment>
<feature type="region of interest" description="Nuclease activity, interacts with RecD and RecA" evidence="15">
    <location>
        <begin position="923"/>
        <end position="1206"/>
    </location>
</feature>
<dbReference type="Gene3D" id="3.40.50.300">
    <property type="entry name" value="P-loop containing nucleotide triphosphate hydrolases"/>
    <property type="match status" value="2"/>
</dbReference>
<accession>A0A3S4ZAV9</accession>
<organism evidence="19 20">
    <name type="scientific">Neisseria weaveri</name>
    <dbReference type="NCBI Taxonomy" id="28091"/>
    <lineage>
        <taxon>Bacteria</taxon>
        <taxon>Pseudomonadati</taxon>
        <taxon>Pseudomonadota</taxon>
        <taxon>Betaproteobacteria</taxon>
        <taxon>Neisseriales</taxon>
        <taxon>Neisseriaceae</taxon>
        <taxon>Neisseria</taxon>
    </lineage>
</organism>
<feature type="binding site" evidence="16">
    <location>
        <begin position="22"/>
        <end position="29"/>
    </location>
    <ligand>
        <name>ATP</name>
        <dbReference type="ChEBI" id="CHEBI:30616"/>
    </ligand>
</feature>
<evidence type="ECO:0000256" key="12">
    <source>
        <dbReference type="ARBA" id="ARBA00023235"/>
    </source>
</evidence>
<keyword evidence="7 15" id="KW-0269">Exonuclease</keyword>
<evidence type="ECO:0000256" key="4">
    <source>
        <dbReference type="ARBA" id="ARBA00022763"/>
    </source>
</evidence>
<comment type="catalytic activity">
    <reaction evidence="14 15">
        <text>ATP + H2O = ADP + phosphate + H(+)</text>
        <dbReference type="Rhea" id="RHEA:13065"/>
        <dbReference type="ChEBI" id="CHEBI:15377"/>
        <dbReference type="ChEBI" id="CHEBI:15378"/>
        <dbReference type="ChEBI" id="CHEBI:30616"/>
        <dbReference type="ChEBI" id="CHEBI:43474"/>
        <dbReference type="ChEBI" id="CHEBI:456216"/>
        <dbReference type="EC" id="5.6.2.4"/>
    </reaction>
</comment>
<keyword evidence="1 15" id="KW-0540">Nuclease</keyword>
<feature type="binding site" evidence="15">
    <location>
        <position position="1118"/>
    </location>
    <ligand>
        <name>Mg(2+)</name>
        <dbReference type="ChEBI" id="CHEBI:18420"/>
    </ligand>
</feature>
<dbReference type="CDD" id="cd22352">
    <property type="entry name" value="RecB_C-like"/>
    <property type="match status" value="1"/>
</dbReference>
<gene>
    <name evidence="15 19" type="primary">recB</name>
    <name evidence="19" type="ORF">NCTC12742_02098</name>
</gene>
<comment type="domain">
    <text evidence="15">The N-terminal DNA-binding domain is a ssDNA-dependent ATPase and has ATP-dependent 3'-5' helicase function. This domain interacts with RecC.</text>
</comment>
<keyword evidence="4 15" id="KW-0227">DNA damage</keyword>
<dbReference type="SUPFAM" id="SSF52980">
    <property type="entry name" value="Restriction endonuclease-like"/>
    <property type="match status" value="1"/>
</dbReference>
<dbReference type="RefSeq" id="WP_004285264.1">
    <property type="nucleotide sequence ID" value="NZ_CAUJRG010000008.1"/>
</dbReference>
<evidence type="ECO:0000259" key="17">
    <source>
        <dbReference type="PROSITE" id="PS51198"/>
    </source>
</evidence>
<dbReference type="PROSITE" id="PS51217">
    <property type="entry name" value="UVRD_HELICASE_CTER"/>
    <property type="match status" value="1"/>
</dbReference>
<name>A0A3S4ZAV9_9NEIS</name>
<feature type="domain" description="UvrD-like helicase ATP-binding" evidence="17">
    <location>
        <begin position="1"/>
        <end position="464"/>
    </location>
</feature>
<evidence type="ECO:0000256" key="9">
    <source>
        <dbReference type="ARBA" id="ARBA00022842"/>
    </source>
</evidence>
<dbReference type="GO" id="GO:0000287">
    <property type="term" value="F:magnesium ion binding"/>
    <property type="evidence" value="ECO:0007669"/>
    <property type="project" value="UniProtKB-UniRule"/>
</dbReference>
<evidence type="ECO:0000256" key="2">
    <source>
        <dbReference type="ARBA" id="ARBA00022723"/>
    </source>
</evidence>
<evidence type="ECO:0000256" key="11">
    <source>
        <dbReference type="ARBA" id="ARBA00023204"/>
    </source>
</evidence>
<protein>
    <recommendedName>
        <fullName evidence="15">RecBCD enzyme subunit RecB</fullName>
        <ecNumber evidence="15">3.1.11.5</ecNumber>
        <ecNumber evidence="15">5.6.2.4</ecNumber>
    </recommendedName>
    <alternativeName>
        <fullName evidence="15">DNA 3'-5' helicase subunit RecB</fullName>
    </alternativeName>
    <alternativeName>
        <fullName evidence="15">Exonuclease V subunit RecB</fullName>
        <shortName evidence="15">ExoV subunit RecB</shortName>
    </alternativeName>
    <alternativeName>
        <fullName evidence="15">Helicase/nuclease RecBCD subunit RecB</fullName>
    </alternativeName>
</protein>
<comment type="miscellaneous">
    <text evidence="15">In the RecBCD complex, RecB has a slow 3'-5' helicase, an exonuclease activity and loads RecA onto ssDNA, RecD has a fast 5'-3' helicase activity, while RecC stimulates the ATPase and processivity of the RecB helicase and contributes to recognition of the Chi site.</text>
</comment>
<evidence type="ECO:0000256" key="8">
    <source>
        <dbReference type="ARBA" id="ARBA00022840"/>
    </source>
</evidence>
<dbReference type="Proteomes" id="UP000272771">
    <property type="component" value="Chromosome"/>
</dbReference>
<evidence type="ECO:0000256" key="10">
    <source>
        <dbReference type="ARBA" id="ARBA00023125"/>
    </source>
</evidence>
<dbReference type="HAMAP" id="MF_01485">
    <property type="entry name" value="RecB"/>
    <property type="match status" value="1"/>
</dbReference>
<dbReference type="Pfam" id="PF13361">
    <property type="entry name" value="UvrD_C"/>
    <property type="match status" value="1"/>
</dbReference>
<dbReference type="EC" id="5.6.2.4" evidence="15"/>
<dbReference type="InterPro" id="IPR011604">
    <property type="entry name" value="PDDEXK-like_dom_sf"/>
</dbReference>
<keyword evidence="8 15" id="KW-0067">ATP-binding</keyword>
<comment type="similarity">
    <text evidence="15">Belongs to the helicase family. UvrD subfamily.</text>
</comment>
<dbReference type="NCBIfam" id="TIGR00609">
    <property type="entry name" value="recB"/>
    <property type="match status" value="1"/>
</dbReference>
<dbReference type="InterPro" id="IPR014016">
    <property type="entry name" value="UvrD-like_ATP-bd"/>
</dbReference>
<keyword evidence="3 15" id="KW-0547">Nucleotide-binding</keyword>
<dbReference type="InterPro" id="IPR000212">
    <property type="entry name" value="DNA_helicase_UvrD/REP"/>
</dbReference>
<feature type="active site" description="For nuclease activity" evidence="15">
    <location>
        <position position="1118"/>
    </location>
</feature>
<feature type="binding site" evidence="15">
    <location>
        <position position="990"/>
    </location>
    <ligand>
        <name>Mg(2+)</name>
        <dbReference type="ChEBI" id="CHEBI:18420"/>
    </ligand>
</feature>
<evidence type="ECO:0000256" key="13">
    <source>
        <dbReference type="ARBA" id="ARBA00034617"/>
    </source>
</evidence>
<comment type="domain">
    <text evidence="15">The C-terminal domain has nuclease activity and interacts with RecD. It interacts with RecA, facilitating its loading onto ssDNA.</text>
</comment>
<keyword evidence="10 15" id="KW-0238">DNA-binding</keyword>
<comment type="catalytic activity">
    <reaction evidence="13 15">
        <text>Couples ATP hydrolysis with the unwinding of duplex DNA by translocating in the 3'-5' direction.</text>
        <dbReference type="EC" id="5.6.2.4"/>
    </reaction>
</comment>
<dbReference type="Gene3D" id="3.90.320.10">
    <property type="match status" value="1"/>
</dbReference>
<evidence type="ECO:0000256" key="7">
    <source>
        <dbReference type="ARBA" id="ARBA00022839"/>
    </source>
</evidence>
<keyword evidence="9 15" id="KW-0460">Magnesium</keyword>
<dbReference type="PANTHER" id="PTHR11070">
    <property type="entry name" value="UVRD / RECB / PCRA DNA HELICASE FAMILY MEMBER"/>
    <property type="match status" value="1"/>
</dbReference>
<feature type="domain" description="UvrD-like helicase C-terminal" evidence="18">
    <location>
        <begin position="489"/>
        <end position="755"/>
    </location>
</feature>